<name>A9NWV1_PICSI</name>
<comment type="similarity">
    <text evidence="1 2">Belongs to the peroxin-16 family.</text>
</comment>
<evidence type="ECO:0000313" key="3">
    <source>
        <dbReference type="EMBL" id="ABK25112.1"/>
    </source>
</evidence>
<proteinExistence type="evidence at transcript level"/>
<dbReference type="PANTHER" id="PTHR13299:SF0">
    <property type="entry name" value="PEROXISOMAL MEMBRANE PROTEIN PEX16"/>
    <property type="match status" value="1"/>
</dbReference>
<protein>
    <recommendedName>
        <fullName evidence="2">Peroxisomal membrane protein PEX16</fullName>
    </recommendedName>
</protein>
<dbReference type="Pfam" id="PF08610">
    <property type="entry name" value="Pex16"/>
    <property type="match status" value="1"/>
</dbReference>
<dbReference type="GO" id="GO:0007031">
    <property type="term" value="P:peroxisome organization"/>
    <property type="evidence" value="ECO:0007669"/>
    <property type="project" value="UniProtKB-KW"/>
</dbReference>
<dbReference type="PANTHER" id="PTHR13299">
    <property type="entry name" value="PEROXISOMAL MEMBRANE PROTEIN PEX16"/>
    <property type="match status" value="1"/>
</dbReference>
<organism evidence="3">
    <name type="scientific">Picea sitchensis</name>
    <name type="common">Sitka spruce</name>
    <name type="synonym">Pinus sitchensis</name>
    <dbReference type="NCBI Taxonomy" id="3332"/>
    <lineage>
        <taxon>Eukaryota</taxon>
        <taxon>Viridiplantae</taxon>
        <taxon>Streptophyta</taxon>
        <taxon>Embryophyta</taxon>
        <taxon>Tracheophyta</taxon>
        <taxon>Spermatophyta</taxon>
        <taxon>Pinopsida</taxon>
        <taxon>Pinidae</taxon>
        <taxon>Conifers I</taxon>
        <taxon>Pinales</taxon>
        <taxon>Pinaceae</taxon>
        <taxon>Picea</taxon>
    </lineage>
</organism>
<evidence type="ECO:0000256" key="1">
    <source>
        <dbReference type="ARBA" id="ARBA00009505"/>
    </source>
</evidence>
<dbReference type="GO" id="GO:0005778">
    <property type="term" value="C:peroxisomal membrane"/>
    <property type="evidence" value="ECO:0007669"/>
    <property type="project" value="UniProtKB-SubCell"/>
</dbReference>
<accession>A9NWV1</accession>
<evidence type="ECO:0000256" key="2">
    <source>
        <dbReference type="RuleBase" id="RU365003"/>
    </source>
</evidence>
<keyword evidence="2" id="KW-0962">Peroxisome biogenesis</keyword>
<sequence>MGEVLLILRPLVYALFIRRYGLGAWKPWLVSLAVDLAGTTIISRLASPGLTGSGRGYSLSNAEKEEIKRRRLLWAFYVMRDPFFSKYTRHRLEYFEQLLKPVPVIGTLIAKAVELLVGVQTRYSYISAS</sequence>
<dbReference type="AlphaFoldDB" id="A9NWV1"/>
<dbReference type="InterPro" id="IPR013919">
    <property type="entry name" value="Pex16"/>
</dbReference>
<comment type="subcellular location">
    <subcellularLocation>
        <location evidence="2">Peroxisome membrane</location>
    </subcellularLocation>
</comment>
<reference evidence="3" key="1">
    <citation type="journal article" date="2008" name="BMC Genomics">
        <title>A conifer genomics resource of 200,000 spruce (Picea spp.) ESTs and 6,464 high-quality, sequence-finished full-length cDNAs for Sitka spruce (Picea sitchensis).</title>
        <authorList>
            <person name="Ralph S.G."/>
            <person name="Chun H.J."/>
            <person name="Kolosova N."/>
            <person name="Cooper D."/>
            <person name="Oddy C."/>
            <person name="Ritland C.E."/>
            <person name="Kirkpatrick R."/>
            <person name="Moore R."/>
            <person name="Barber S."/>
            <person name="Holt R.A."/>
            <person name="Jones S.J."/>
            <person name="Marra M.A."/>
            <person name="Douglas C.J."/>
            <person name="Ritland K."/>
            <person name="Bohlmann J."/>
        </authorList>
    </citation>
    <scope>NUCLEOTIDE SEQUENCE</scope>
    <source>
        <tissue evidence="3">Bark</tissue>
    </source>
</reference>
<dbReference type="EMBL" id="EF085816">
    <property type="protein sequence ID" value="ABK25112.1"/>
    <property type="molecule type" value="mRNA"/>
</dbReference>
<dbReference type="OMA" id="CEKLPLI"/>
<keyword evidence="2" id="KW-0576">Peroxisome</keyword>